<dbReference type="OrthoDB" id="1751476at2759"/>
<organism evidence="2 3">
    <name type="scientific">Mucuna pruriens</name>
    <name type="common">Velvet bean</name>
    <name type="synonym">Dolichos pruriens</name>
    <dbReference type="NCBI Taxonomy" id="157652"/>
    <lineage>
        <taxon>Eukaryota</taxon>
        <taxon>Viridiplantae</taxon>
        <taxon>Streptophyta</taxon>
        <taxon>Embryophyta</taxon>
        <taxon>Tracheophyta</taxon>
        <taxon>Spermatophyta</taxon>
        <taxon>Magnoliopsida</taxon>
        <taxon>eudicotyledons</taxon>
        <taxon>Gunneridae</taxon>
        <taxon>Pentapetalae</taxon>
        <taxon>rosids</taxon>
        <taxon>fabids</taxon>
        <taxon>Fabales</taxon>
        <taxon>Fabaceae</taxon>
        <taxon>Papilionoideae</taxon>
        <taxon>50 kb inversion clade</taxon>
        <taxon>NPAAA clade</taxon>
        <taxon>indigoferoid/millettioid clade</taxon>
        <taxon>Phaseoleae</taxon>
        <taxon>Mucuna</taxon>
    </lineage>
</organism>
<sequence length="149" mass="17255">MFFRSFKVEVELQLGKKLKLSNLIMVVNIMVDMIDQKNNSFFFVSHFRESSKVVNKIPYELWMKKSQALNTYTFGASPYRPHERKLDSGIISCCFTSYVECSQGYKVYDPTSRSFFRNGKCKNVFEEESVNNIGQVLISITTQETTLAI</sequence>
<feature type="domain" description="Retroviral polymerase SH3-like" evidence="1">
    <location>
        <begin position="81"/>
        <end position="117"/>
    </location>
</feature>
<dbReference type="InterPro" id="IPR057670">
    <property type="entry name" value="SH3_retrovirus"/>
</dbReference>
<evidence type="ECO:0000313" key="2">
    <source>
        <dbReference type="EMBL" id="RDX68035.1"/>
    </source>
</evidence>
<accession>A0A371EPQ2</accession>
<keyword evidence="3" id="KW-1185">Reference proteome</keyword>
<proteinExistence type="predicted"/>
<dbReference type="AlphaFoldDB" id="A0A371EPQ2"/>
<evidence type="ECO:0000259" key="1">
    <source>
        <dbReference type="Pfam" id="PF25597"/>
    </source>
</evidence>
<dbReference type="Proteomes" id="UP000257109">
    <property type="component" value="Unassembled WGS sequence"/>
</dbReference>
<dbReference type="EMBL" id="QJKJ01012723">
    <property type="protein sequence ID" value="RDX68035.1"/>
    <property type="molecule type" value="Genomic_DNA"/>
</dbReference>
<evidence type="ECO:0000313" key="3">
    <source>
        <dbReference type="Proteomes" id="UP000257109"/>
    </source>
</evidence>
<name>A0A371EPQ2_MUCPR</name>
<dbReference type="Pfam" id="PF25597">
    <property type="entry name" value="SH3_retrovirus"/>
    <property type="match status" value="1"/>
</dbReference>
<protein>
    <recommendedName>
        <fullName evidence="1">Retroviral polymerase SH3-like domain-containing protein</fullName>
    </recommendedName>
</protein>
<gene>
    <name evidence="2" type="ORF">CR513_53020</name>
</gene>
<reference evidence="2" key="1">
    <citation type="submission" date="2018-05" db="EMBL/GenBank/DDBJ databases">
        <title>Draft genome of Mucuna pruriens seed.</title>
        <authorList>
            <person name="Nnadi N.E."/>
            <person name="Vos R."/>
            <person name="Hasami M.H."/>
            <person name="Devisetty U.K."/>
            <person name="Aguiy J.C."/>
        </authorList>
    </citation>
    <scope>NUCLEOTIDE SEQUENCE [LARGE SCALE GENOMIC DNA]</scope>
    <source>
        <strain evidence="2">JCA_2017</strain>
    </source>
</reference>
<feature type="non-terminal residue" evidence="2">
    <location>
        <position position="1"/>
    </location>
</feature>
<comment type="caution">
    <text evidence="2">The sequence shown here is derived from an EMBL/GenBank/DDBJ whole genome shotgun (WGS) entry which is preliminary data.</text>
</comment>